<dbReference type="EMBL" id="MU128948">
    <property type="protein sequence ID" value="KAF9515645.1"/>
    <property type="molecule type" value="Genomic_DNA"/>
</dbReference>
<dbReference type="AlphaFoldDB" id="A0A9P6B185"/>
<proteinExistence type="predicted"/>
<gene>
    <name evidence="1" type="ORF">BS47DRAFT_774586</name>
</gene>
<organism evidence="1 2">
    <name type="scientific">Hydnum rufescens UP504</name>
    <dbReference type="NCBI Taxonomy" id="1448309"/>
    <lineage>
        <taxon>Eukaryota</taxon>
        <taxon>Fungi</taxon>
        <taxon>Dikarya</taxon>
        <taxon>Basidiomycota</taxon>
        <taxon>Agaricomycotina</taxon>
        <taxon>Agaricomycetes</taxon>
        <taxon>Cantharellales</taxon>
        <taxon>Hydnaceae</taxon>
        <taxon>Hydnum</taxon>
    </lineage>
</organism>
<evidence type="ECO:0000313" key="2">
    <source>
        <dbReference type="Proteomes" id="UP000886523"/>
    </source>
</evidence>
<sequence>MERRKVILSKHTSSAPDSKYRSARATGLPRLTLRAGEGPRSWVPLTEAVIFIAILSALGFAQRSMHYIIRLVNPSTSEIVIVRFGKERYSVSMAWMGASSHDRRTLKPALANVSG</sequence>
<reference evidence="1" key="1">
    <citation type="journal article" date="2020" name="Nat. Commun.">
        <title>Large-scale genome sequencing of mycorrhizal fungi provides insights into the early evolution of symbiotic traits.</title>
        <authorList>
            <person name="Miyauchi S."/>
            <person name="Kiss E."/>
            <person name="Kuo A."/>
            <person name="Drula E."/>
            <person name="Kohler A."/>
            <person name="Sanchez-Garcia M."/>
            <person name="Morin E."/>
            <person name="Andreopoulos B."/>
            <person name="Barry K.W."/>
            <person name="Bonito G."/>
            <person name="Buee M."/>
            <person name="Carver A."/>
            <person name="Chen C."/>
            <person name="Cichocki N."/>
            <person name="Clum A."/>
            <person name="Culley D."/>
            <person name="Crous P.W."/>
            <person name="Fauchery L."/>
            <person name="Girlanda M."/>
            <person name="Hayes R.D."/>
            <person name="Keri Z."/>
            <person name="LaButti K."/>
            <person name="Lipzen A."/>
            <person name="Lombard V."/>
            <person name="Magnuson J."/>
            <person name="Maillard F."/>
            <person name="Murat C."/>
            <person name="Nolan M."/>
            <person name="Ohm R.A."/>
            <person name="Pangilinan J."/>
            <person name="Pereira M.F."/>
            <person name="Perotto S."/>
            <person name="Peter M."/>
            <person name="Pfister S."/>
            <person name="Riley R."/>
            <person name="Sitrit Y."/>
            <person name="Stielow J.B."/>
            <person name="Szollosi G."/>
            <person name="Zifcakova L."/>
            <person name="Stursova M."/>
            <person name="Spatafora J.W."/>
            <person name="Tedersoo L."/>
            <person name="Vaario L.M."/>
            <person name="Yamada A."/>
            <person name="Yan M."/>
            <person name="Wang P."/>
            <person name="Xu J."/>
            <person name="Bruns T."/>
            <person name="Baldrian P."/>
            <person name="Vilgalys R."/>
            <person name="Dunand C."/>
            <person name="Henrissat B."/>
            <person name="Grigoriev I.V."/>
            <person name="Hibbett D."/>
            <person name="Nagy L.G."/>
            <person name="Martin F.M."/>
        </authorList>
    </citation>
    <scope>NUCLEOTIDE SEQUENCE</scope>
    <source>
        <strain evidence="1">UP504</strain>
    </source>
</reference>
<name>A0A9P6B185_9AGAM</name>
<comment type="caution">
    <text evidence="1">The sequence shown here is derived from an EMBL/GenBank/DDBJ whole genome shotgun (WGS) entry which is preliminary data.</text>
</comment>
<protein>
    <submittedName>
        <fullName evidence="1">Uncharacterized protein</fullName>
    </submittedName>
</protein>
<dbReference type="Proteomes" id="UP000886523">
    <property type="component" value="Unassembled WGS sequence"/>
</dbReference>
<accession>A0A9P6B185</accession>
<keyword evidence="2" id="KW-1185">Reference proteome</keyword>
<evidence type="ECO:0000313" key="1">
    <source>
        <dbReference type="EMBL" id="KAF9515645.1"/>
    </source>
</evidence>